<name>A0A6C0EC95_9ZZZZ</name>
<dbReference type="EMBL" id="MN739782">
    <property type="protein sequence ID" value="QHT26251.1"/>
    <property type="molecule type" value="Genomic_DNA"/>
</dbReference>
<protein>
    <submittedName>
        <fullName evidence="1">Uncharacterized protein</fullName>
    </submittedName>
</protein>
<accession>A0A6C0EC95</accession>
<dbReference type="AlphaFoldDB" id="A0A6C0EC95"/>
<proteinExistence type="predicted"/>
<evidence type="ECO:0000313" key="1">
    <source>
        <dbReference type="EMBL" id="QHT26251.1"/>
    </source>
</evidence>
<organism evidence="1">
    <name type="scientific">viral metagenome</name>
    <dbReference type="NCBI Taxonomy" id="1070528"/>
    <lineage>
        <taxon>unclassified sequences</taxon>
        <taxon>metagenomes</taxon>
        <taxon>organismal metagenomes</taxon>
    </lineage>
</organism>
<reference evidence="1" key="1">
    <citation type="journal article" date="2020" name="Nature">
        <title>Giant virus diversity and host interactions through global metagenomics.</title>
        <authorList>
            <person name="Schulz F."/>
            <person name="Roux S."/>
            <person name="Paez-Espino D."/>
            <person name="Jungbluth S."/>
            <person name="Walsh D.A."/>
            <person name="Denef V.J."/>
            <person name="McMahon K.D."/>
            <person name="Konstantinidis K.T."/>
            <person name="Eloe-Fadrosh E.A."/>
            <person name="Kyrpides N.C."/>
            <person name="Woyke T."/>
        </authorList>
    </citation>
    <scope>NUCLEOTIDE SEQUENCE</scope>
    <source>
        <strain evidence="1">GVMAG-M-3300023179-27</strain>
    </source>
</reference>
<sequence length="69" mass="8292">MMKMRIVFSQFFIIVKSLLNKMIKSQISDVTIFNHMYFLKKIHMIKKTGIPARDIPQFFIIVQFLLNKK</sequence>